<name>K2R3E2_MACPH</name>
<dbReference type="EMBL" id="AHHD01000260">
    <property type="protein sequence ID" value="EKG16841.1"/>
    <property type="molecule type" value="Genomic_DNA"/>
</dbReference>
<sequence>MLTFKALLQVPLRHRRSCRALSGLPLRTGHTRSAPKPQPHFVQRSSIFHAQVVLLLIYCRTQEKIAARLQLRPRVNEHRWKSASYHSAILFCSLARLGPEAARAPCTSLTSAARTKRTFSASGSNQWTRLKELLHITSTRMARAPLRREIGGGIPPWRRGGSRPERSRILLGGSVWERLSTSKPLLLSCKFESSV</sequence>
<dbReference type="AlphaFoldDB" id="K2R3E2"/>
<dbReference type="VEuPathDB" id="FungiDB:MPH_05944"/>
<dbReference type="HOGENOM" id="CLU_1396574_0_0_1"/>
<comment type="caution">
    <text evidence="1">The sequence shown here is derived from an EMBL/GenBank/DDBJ whole genome shotgun (WGS) entry which is preliminary data.</text>
</comment>
<protein>
    <submittedName>
        <fullName evidence="1">Uncharacterized protein</fullName>
    </submittedName>
</protein>
<dbReference type="Proteomes" id="UP000007129">
    <property type="component" value="Unassembled WGS sequence"/>
</dbReference>
<reference evidence="1 2" key="1">
    <citation type="journal article" date="2012" name="BMC Genomics">
        <title>Tools to kill: Genome of one of the most destructive plant pathogenic fungi Macrophomina phaseolina.</title>
        <authorList>
            <person name="Islam M.S."/>
            <person name="Haque M.S."/>
            <person name="Islam M.M."/>
            <person name="Emdad E.M."/>
            <person name="Halim A."/>
            <person name="Hossen Q.M.M."/>
            <person name="Hossain M.Z."/>
            <person name="Ahmed B."/>
            <person name="Rahim S."/>
            <person name="Rahman M.S."/>
            <person name="Alam M.M."/>
            <person name="Hou S."/>
            <person name="Wan X."/>
            <person name="Saito J.A."/>
            <person name="Alam M."/>
        </authorList>
    </citation>
    <scope>NUCLEOTIDE SEQUENCE [LARGE SCALE GENOMIC DNA]</scope>
    <source>
        <strain evidence="1 2">MS6</strain>
    </source>
</reference>
<evidence type="ECO:0000313" key="1">
    <source>
        <dbReference type="EMBL" id="EKG16841.1"/>
    </source>
</evidence>
<evidence type="ECO:0000313" key="2">
    <source>
        <dbReference type="Proteomes" id="UP000007129"/>
    </source>
</evidence>
<organism evidence="1 2">
    <name type="scientific">Macrophomina phaseolina (strain MS6)</name>
    <name type="common">Charcoal rot fungus</name>
    <dbReference type="NCBI Taxonomy" id="1126212"/>
    <lineage>
        <taxon>Eukaryota</taxon>
        <taxon>Fungi</taxon>
        <taxon>Dikarya</taxon>
        <taxon>Ascomycota</taxon>
        <taxon>Pezizomycotina</taxon>
        <taxon>Dothideomycetes</taxon>
        <taxon>Dothideomycetes incertae sedis</taxon>
        <taxon>Botryosphaeriales</taxon>
        <taxon>Botryosphaeriaceae</taxon>
        <taxon>Macrophomina</taxon>
    </lineage>
</organism>
<proteinExistence type="predicted"/>
<dbReference type="InParanoid" id="K2R3E2"/>
<gene>
    <name evidence="1" type="ORF">MPH_05944</name>
</gene>
<accession>K2R3E2</accession>